<dbReference type="PANTHER" id="PTHR30531:SF12">
    <property type="entry name" value="FLAGELLAR BIOSYNTHETIC PROTEIN FLHB"/>
    <property type="match status" value="1"/>
</dbReference>
<keyword evidence="2" id="KW-0966">Cell projection</keyword>
<gene>
    <name evidence="2" type="ORF">AY555_00075</name>
</gene>
<evidence type="ECO:0000256" key="1">
    <source>
        <dbReference type="ARBA" id="ARBA00010690"/>
    </source>
</evidence>
<dbReference type="SUPFAM" id="SSF160544">
    <property type="entry name" value="EscU C-terminal domain-like"/>
    <property type="match status" value="1"/>
</dbReference>
<organism evidence="2 3">
    <name type="scientific">Haematospirillum jordaniae</name>
    <dbReference type="NCBI Taxonomy" id="1549855"/>
    <lineage>
        <taxon>Bacteria</taxon>
        <taxon>Pseudomonadati</taxon>
        <taxon>Pseudomonadota</taxon>
        <taxon>Alphaproteobacteria</taxon>
        <taxon>Rhodospirillales</taxon>
        <taxon>Novispirillaceae</taxon>
        <taxon>Haematospirillum</taxon>
    </lineage>
</organism>
<dbReference type="STRING" id="1549855.AY555_00075"/>
<evidence type="ECO:0000313" key="3">
    <source>
        <dbReference type="Proteomes" id="UP000076066"/>
    </source>
</evidence>
<dbReference type="GO" id="GO:0009306">
    <property type="term" value="P:protein secretion"/>
    <property type="evidence" value="ECO:0007669"/>
    <property type="project" value="InterPro"/>
</dbReference>
<dbReference type="OrthoDB" id="5244399at2"/>
<sequence>MAVAVDHDPSVDAIPRVVASGRGFVADQILNIAFASGVKVRQDADLAQILSAVDLDSEIPTEAFAAVAELLVYVYRANGAYPLPPAAPHLGGAMP</sequence>
<keyword evidence="2" id="KW-0969">Cilium</keyword>
<dbReference type="Gene3D" id="3.40.1690.10">
    <property type="entry name" value="secretion proteins EscU"/>
    <property type="match status" value="1"/>
</dbReference>
<dbReference type="InterPro" id="IPR006135">
    <property type="entry name" value="T3SS_substrate_exporter"/>
</dbReference>
<comment type="similarity">
    <text evidence="1">Belongs to the type III secretion exporter family.</text>
</comment>
<dbReference type="Proteomes" id="UP000076066">
    <property type="component" value="Chromosome"/>
</dbReference>
<keyword evidence="2" id="KW-0282">Flagellum</keyword>
<evidence type="ECO:0000313" key="2">
    <source>
        <dbReference type="EMBL" id="AMW35444.1"/>
    </source>
</evidence>
<accession>A0A143DFB9</accession>
<name>A0A143DFB9_9PROT</name>
<dbReference type="InterPro" id="IPR029025">
    <property type="entry name" value="T3SS_substrate_exporter_C"/>
</dbReference>
<dbReference type="KEGG" id="hjo:AY555_00075"/>
<dbReference type="GO" id="GO:0005886">
    <property type="term" value="C:plasma membrane"/>
    <property type="evidence" value="ECO:0007669"/>
    <property type="project" value="TreeGrafter"/>
</dbReference>
<reference evidence="2 3" key="1">
    <citation type="submission" date="2016-02" db="EMBL/GenBank/DDBJ databases">
        <title>Complete Genome of H5569, the type strain of the newly described species Haematospirillium jordaniae.</title>
        <authorList>
            <person name="Nicholson A.C."/>
            <person name="Humrighouse B.W."/>
            <person name="Loparov V."/>
            <person name="McQuiston J.R."/>
        </authorList>
    </citation>
    <scope>NUCLEOTIDE SEQUENCE [LARGE SCALE GENOMIC DNA]</scope>
    <source>
        <strain evidence="2 3">H5569</strain>
    </source>
</reference>
<dbReference type="Pfam" id="PF01312">
    <property type="entry name" value="Bac_export_2"/>
    <property type="match status" value="1"/>
</dbReference>
<keyword evidence="3" id="KW-1185">Reference proteome</keyword>
<dbReference type="EMBL" id="CP014525">
    <property type="protein sequence ID" value="AMW35444.1"/>
    <property type="molecule type" value="Genomic_DNA"/>
</dbReference>
<dbReference type="PANTHER" id="PTHR30531">
    <property type="entry name" value="FLAGELLAR BIOSYNTHETIC PROTEIN FLHB"/>
    <property type="match status" value="1"/>
</dbReference>
<proteinExistence type="inferred from homology"/>
<dbReference type="AlphaFoldDB" id="A0A143DFB9"/>
<protein>
    <submittedName>
        <fullName evidence="2">Flagellar protein FhlB</fullName>
    </submittedName>
</protein>